<dbReference type="Pfam" id="PF13581">
    <property type="entry name" value="HATPase_c_2"/>
    <property type="match status" value="1"/>
</dbReference>
<dbReference type="PANTHER" id="PTHR35526:SF3">
    <property type="entry name" value="ANTI-SIGMA-F FACTOR RSBW"/>
    <property type="match status" value="1"/>
</dbReference>
<organism evidence="4 5">
    <name type="scientific">Actinomadura namibiensis</name>
    <dbReference type="NCBI Taxonomy" id="182080"/>
    <lineage>
        <taxon>Bacteria</taxon>
        <taxon>Bacillati</taxon>
        <taxon>Actinomycetota</taxon>
        <taxon>Actinomycetes</taxon>
        <taxon>Streptosporangiales</taxon>
        <taxon>Thermomonosporaceae</taxon>
        <taxon>Actinomadura</taxon>
    </lineage>
</organism>
<keyword evidence="1" id="KW-0723">Serine/threonine-protein kinase</keyword>
<dbReference type="InterPro" id="IPR050267">
    <property type="entry name" value="Anti-sigma-factor_SerPK"/>
</dbReference>
<keyword evidence="5" id="KW-1185">Reference proteome</keyword>
<name>A0A7W3QQ45_ACTNM</name>
<dbReference type="SUPFAM" id="SSF55874">
    <property type="entry name" value="ATPase domain of HSP90 chaperone/DNA topoisomerase II/histidine kinase"/>
    <property type="match status" value="1"/>
</dbReference>
<accession>A0A7W3QQ45</accession>
<evidence type="ECO:0000313" key="4">
    <source>
        <dbReference type="EMBL" id="MBA8954823.1"/>
    </source>
</evidence>
<dbReference type="Proteomes" id="UP000572680">
    <property type="component" value="Unassembled WGS sequence"/>
</dbReference>
<dbReference type="Gene3D" id="3.30.565.10">
    <property type="entry name" value="Histidine kinase-like ATPase, C-terminal domain"/>
    <property type="match status" value="1"/>
</dbReference>
<evidence type="ECO:0000313" key="5">
    <source>
        <dbReference type="Proteomes" id="UP000572680"/>
    </source>
</evidence>
<comment type="caution">
    <text evidence="4">The sequence shown here is derived from an EMBL/GenBank/DDBJ whole genome shotgun (WGS) entry which is preliminary data.</text>
</comment>
<dbReference type="GO" id="GO:0004674">
    <property type="term" value="F:protein serine/threonine kinase activity"/>
    <property type="evidence" value="ECO:0007669"/>
    <property type="project" value="UniProtKB-KW"/>
</dbReference>
<feature type="compositionally biased region" description="Basic and acidic residues" evidence="2">
    <location>
        <begin position="18"/>
        <end position="27"/>
    </location>
</feature>
<keyword evidence="1" id="KW-0808">Transferase</keyword>
<sequence>MIVDLADAATHARGPRRTAPEHPHRQPDPGPAPARPDARRDPGAGAPTVASGLRGFWPVPHTGTPRTARRVLRADPTCAREARGFTTATLADWGLTTGERADDVVLAVSELVSNALRHGMRDLSPGSAHPVQLVLLGHPRRLVAVVTDPGEDTPEPTAHGAEWFGEDGRGLLVVAGVSDAWGWAPLSTGGKAVWASFDLPRPHTETAA</sequence>
<evidence type="ECO:0000259" key="3">
    <source>
        <dbReference type="Pfam" id="PF13581"/>
    </source>
</evidence>
<evidence type="ECO:0000256" key="2">
    <source>
        <dbReference type="SAM" id="MobiDB-lite"/>
    </source>
</evidence>
<gene>
    <name evidence="4" type="ORF">HNR61_006480</name>
</gene>
<reference evidence="4 5" key="1">
    <citation type="submission" date="2020-08" db="EMBL/GenBank/DDBJ databases">
        <title>Genomic Encyclopedia of Type Strains, Phase IV (KMG-IV): sequencing the most valuable type-strain genomes for metagenomic binning, comparative biology and taxonomic classification.</title>
        <authorList>
            <person name="Goeker M."/>
        </authorList>
    </citation>
    <scope>NUCLEOTIDE SEQUENCE [LARGE SCALE GENOMIC DNA]</scope>
    <source>
        <strain evidence="4 5">DSM 44197</strain>
    </source>
</reference>
<protein>
    <submittedName>
        <fullName evidence="4">Anti-sigma regulatory factor (Ser/Thr protein kinase)</fullName>
    </submittedName>
</protein>
<dbReference type="AlphaFoldDB" id="A0A7W3QQ45"/>
<feature type="region of interest" description="Disordered" evidence="2">
    <location>
        <begin position="1"/>
        <end position="69"/>
    </location>
</feature>
<dbReference type="InterPro" id="IPR003594">
    <property type="entry name" value="HATPase_dom"/>
</dbReference>
<dbReference type="CDD" id="cd16936">
    <property type="entry name" value="HATPase_RsbW-like"/>
    <property type="match status" value="1"/>
</dbReference>
<dbReference type="InterPro" id="IPR036890">
    <property type="entry name" value="HATPase_C_sf"/>
</dbReference>
<proteinExistence type="predicted"/>
<evidence type="ECO:0000256" key="1">
    <source>
        <dbReference type="ARBA" id="ARBA00022527"/>
    </source>
</evidence>
<keyword evidence="1" id="KW-0418">Kinase</keyword>
<dbReference type="RefSeq" id="WP_182846865.1">
    <property type="nucleotide sequence ID" value="NZ_BAAALP010000052.1"/>
</dbReference>
<dbReference type="EMBL" id="JACJIA010000010">
    <property type="protein sequence ID" value="MBA8954823.1"/>
    <property type="molecule type" value="Genomic_DNA"/>
</dbReference>
<dbReference type="PANTHER" id="PTHR35526">
    <property type="entry name" value="ANTI-SIGMA-F FACTOR RSBW-RELATED"/>
    <property type="match status" value="1"/>
</dbReference>
<feature type="domain" description="Histidine kinase/HSP90-like ATPase" evidence="3">
    <location>
        <begin position="73"/>
        <end position="196"/>
    </location>
</feature>